<evidence type="ECO:0000313" key="3">
    <source>
        <dbReference type="Proteomes" id="UP001223016"/>
    </source>
</evidence>
<name>A0ABT9CVX4_9PSED</name>
<dbReference type="Gene3D" id="1.10.10.10">
    <property type="entry name" value="Winged helix-like DNA-binding domain superfamily/Winged helix DNA-binding domain"/>
    <property type="match status" value="1"/>
</dbReference>
<dbReference type="RefSeq" id="WP_304575809.1">
    <property type="nucleotide sequence ID" value="NZ_JAUQOO010000021.1"/>
</dbReference>
<dbReference type="SMART" id="SM00421">
    <property type="entry name" value="HTH_LUXR"/>
    <property type="match status" value="1"/>
</dbReference>
<evidence type="ECO:0000259" key="1">
    <source>
        <dbReference type="SMART" id="SM00421"/>
    </source>
</evidence>
<proteinExistence type="predicted"/>
<gene>
    <name evidence="2" type="ORF">Q6A51_23030</name>
</gene>
<dbReference type="InterPro" id="IPR016032">
    <property type="entry name" value="Sig_transdc_resp-reg_C-effctor"/>
</dbReference>
<evidence type="ECO:0000313" key="2">
    <source>
        <dbReference type="EMBL" id="MDO7929652.1"/>
    </source>
</evidence>
<organism evidence="2 3">
    <name type="scientific">Pseudomonas serbiensis</name>
    <dbReference type="NCBI Taxonomy" id="3064350"/>
    <lineage>
        <taxon>Bacteria</taxon>
        <taxon>Pseudomonadati</taxon>
        <taxon>Pseudomonadota</taxon>
        <taxon>Gammaproteobacteria</taxon>
        <taxon>Pseudomonadales</taxon>
        <taxon>Pseudomonadaceae</taxon>
        <taxon>Pseudomonas</taxon>
    </lineage>
</organism>
<dbReference type="Proteomes" id="UP001223016">
    <property type="component" value="Unassembled WGS sequence"/>
</dbReference>
<feature type="domain" description="HTH luxR-type" evidence="1">
    <location>
        <begin position="201"/>
        <end position="258"/>
    </location>
</feature>
<reference evidence="2 3" key="1">
    <citation type="submission" date="2023-07" db="EMBL/GenBank/DDBJ databases">
        <title>Identification of four novel Pseudomonas species associated with bacterial leaf spot of cucurbits.</title>
        <authorList>
            <person name="Fullem K.R."/>
        </authorList>
    </citation>
    <scope>NUCLEOTIDE SEQUENCE [LARGE SCALE GENOMIC DNA]</scope>
    <source>
        <strain evidence="2 3">KFB 138</strain>
    </source>
</reference>
<dbReference type="InterPro" id="IPR036388">
    <property type="entry name" value="WH-like_DNA-bd_sf"/>
</dbReference>
<sequence>MDNSGPEGLGTLIDGIYDAVLDSRRWGMFLEEFSGKAGVYSEQEMQVIAALMPHMQAAFDLHRRLYHLDALAQASVNVLESSSFGIVLVDESTEVLHANTLAHSLARGSGLLAIGDDNSVCACLAAQDARLQQLLQCAVRTSDQIEGGGLRLRGPDGRQLDLVVTALPRWQSTFGERGAGAIFISNPNATIGSLTHMMRDLYGMTPAEARLTEALVNGLTPQEYAERQQVSLHTVRAQFKSAAARVGTTRQVDLVRIILTGPAVLRRR</sequence>
<keyword evidence="3" id="KW-1185">Reference proteome</keyword>
<protein>
    <recommendedName>
        <fullName evidence="1">HTH luxR-type domain-containing protein</fullName>
    </recommendedName>
</protein>
<dbReference type="InterPro" id="IPR000792">
    <property type="entry name" value="Tscrpt_reg_LuxR_C"/>
</dbReference>
<comment type="caution">
    <text evidence="2">The sequence shown here is derived from an EMBL/GenBank/DDBJ whole genome shotgun (WGS) entry which is preliminary data.</text>
</comment>
<dbReference type="EMBL" id="JAUQOO010000021">
    <property type="protein sequence ID" value="MDO7929652.1"/>
    <property type="molecule type" value="Genomic_DNA"/>
</dbReference>
<dbReference type="SUPFAM" id="SSF46894">
    <property type="entry name" value="C-terminal effector domain of the bipartite response regulators"/>
    <property type="match status" value="1"/>
</dbReference>
<accession>A0ABT9CVX4</accession>